<dbReference type="Proteomes" id="UP001205105">
    <property type="component" value="Unassembled WGS sequence"/>
</dbReference>
<evidence type="ECO:0000256" key="8">
    <source>
        <dbReference type="PIRSR" id="PIRSR605493-1"/>
    </source>
</evidence>
<comment type="cofactor">
    <cofactor evidence="9">
        <name>a divalent metal cation</name>
        <dbReference type="ChEBI" id="CHEBI:60240"/>
    </cofactor>
</comment>
<comment type="subunit">
    <text evidence="3 9">Homotrimer.</text>
</comment>
<dbReference type="GO" id="GO:0008948">
    <property type="term" value="F:oxaloacetate decarboxylase activity"/>
    <property type="evidence" value="ECO:0007669"/>
    <property type="project" value="UniProtKB-EC"/>
</dbReference>
<dbReference type="AlphaFoldDB" id="A0AAD5H3E3"/>
<comment type="caution">
    <text evidence="10">The sequence shown here is derived from an EMBL/GenBank/DDBJ whole genome shotgun (WGS) entry which is preliminary data.</text>
</comment>
<dbReference type="GO" id="GO:0051252">
    <property type="term" value="P:regulation of RNA metabolic process"/>
    <property type="evidence" value="ECO:0007669"/>
    <property type="project" value="InterPro"/>
</dbReference>
<evidence type="ECO:0000256" key="3">
    <source>
        <dbReference type="ARBA" id="ARBA00011233"/>
    </source>
</evidence>
<comment type="function">
    <text evidence="6 9">Catalyzes the aldol cleavage of 4-hydroxy-4-methyl-2-oxoglutarate (HMG) into 2 molecules of pyruvate. Also contains a secondary oxaloacetate (OAA) decarboxylase activity due to the common pyruvate enolate transition state formed following C-C bond cleavage in the retro-aldol and decarboxylation reactions.</text>
</comment>
<name>A0AAD5H3E3_9CHLO</name>
<keyword evidence="8" id="KW-0460">Magnesium</keyword>
<dbReference type="GO" id="GO:0047443">
    <property type="term" value="F:4-hydroxy-4-methyl-2-oxoglutarate aldolase activity"/>
    <property type="evidence" value="ECO:0007669"/>
    <property type="project" value="UniProtKB-EC"/>
</dbReference>
<dbReference type="InterPro" id="IPR005493">
    <property type="entry name" value="RraA/RraA-like"/>
</dbReference>
<feature type="binding site" evidence="8">
    <location>
        <begin position="158"/>
        <end position="161"/>
    </location>
    <ligand>
        <name>substrate</name>
    </ligand>
</feature>
<accession>A0AAD5H3E3</accession>
<keyword evidence="5 9" id="KW-0456">Lyase</keyword>
<dbReference type="EC" id="4.1.1.112" evidence="9"/>
<dbReference type="InterPro" id="IPR010203">
    <property type="entry name" value="RraA"/>
</dbReference>
<evidence type="ECO:0000256" key="2">
    <source>
        <dbReference type="ARBA" id="ARBA00008621"/>
    </source>
</evidence>
<comment type="catalytic activity">
    <reaction evidence="7 9">
        <text>oxaloacetate + H(+) = pyruvate + CO2</text>
        <dbReference type="Rhea" id="RHEA:15641"/>
        <dbReference type="ChEBI" id="CHEBI:15361"/>
        <dbReference type="ChEBI" id="CHEBI:15378"/>
        <dbReference type="ChEBI" id="CHEBI:16452"/>
        <dbReference type="ChEBI" id="CHEBI:16526"/>
        <dbReference type="EC" id="4.1.1.112"/>
    </reaction>
</comment>
<feature type="binding site" evidence="8">
    <location>
        <position position="181"/>
    </location>
    <ligand>
        <name>Mg(2+)</name>
        <dbReference type="ChEBI" id="CHEBI:18420"/>
    </ligand>
</feature>
<evidence type="ECO:0000313" key="10">
    <source>
        <dbReference type="EMBL" id="KAI7842839.1"/>
    </source>
</evidence>
<evidence type="ECO:0000256" key="6">
    <source>
        <dbReference type="ARBA" id="ARBA00025046"/>
    </source>
</evidence>
<evidence type="ECO:0000256" key="5">
    <source>
        <dbReference type="ARBA" id="ARBA00023239"/>
    </source>
</evidence>
<dbReference type="Gene3D" id="3.50.30.40">
    <property type="entry name" value="Ribonuclease E inhibitor RraA/RraA-like"/>
    <property type="match status" value="1"/>
</dbReference>
<feature type="binding site" evidence="8">
    <location>
        <position position="180"/>
    </location>
    <ligand>
        <name>substrate</name>
    </ligand>
</feature>
<dbReference type="CDD" id="cd16841">
    <property type="entry name" value="RraA_family"/>
    <property type="match status" value="1"/>
</dbReference>
<dbReference type="EC" id="4.1.3.17" evidence="9"/>
<dbReference type="PANTHER" id="PTHR33254:SF4">
    <property type="entry name" value="4-HYDROXY-4-METHYL-2-OXOGLUTARATE ALDOLASE 3-RELATED"/>
    <property type="match status" value="1"/>
</dbReference>
<dbReference type="PANTHER" id="PTHR33254">
    <property type="entry name" value="4-HYDROXY-4-METHYL-2-OXOGLUTARATE ALDOLASE 3-RELATED"/>
    <property type="match status" value="1"/>
</dbReference>
<gene>
    <name evidence="10" type="ORF">COHA_003584</name>
</gene>
<dbReference type="GO" id="GO:0046872">
    <property type="term" value="F:metal ion binding"/>
    <property type="evidence" value="ECO:0007669"/>
    <property type="project" value="UniProtKB-KW"/>
</dbReference>
<evidence type="ECO:0000256" key="9">
    <source>
        <dbReference type="RuleBase" id="RU004338"/>
    </source>
</evidence>
<keyword evidence="4 8" id="KW-0479">Metal-binding</keyword>
<comment type="catalytic activity">
    <reaction evidence="1 9">
        <text>4-hydroxy-4-methyl-2-oxoglutarate = 2 pyruvate</text>
        <dbReference type="Rhea" id="RHEA:22748"/>
        <dbReference type="ChEBI" id="CHEBI:15361"/>
        <dbReference type="ChEBI" id="CHEBI:58276"/>
        <dbReference type="EC" id="4.1.3.17"/>
    </reaction>
</comment>
<organism evidence="10 11">
    <name type="scientific">Chlorella ohadii</name>
    <dbReference type="NCBI Taxonomy" id="2649997"/>
    <lineage>
        <taxon>Eukaryota</taxon>
        <taxon>Viridiplantae</taxon>
        <taxon>Chlorophyta</taxon>
        <taxon>core chlorophytes</taxon>
        <taxon>Trebouxiophyceae</taxon>
        <taxon>Chlorellales</taxon>
        <taxon>Chlorellaceae</taxon>
        <taxon>Chlorella clade</taxon>
        <taxon>Chlorella</taxon>
    </lineage>
</organism>
<evidence type="ECO:0000256" key="4">
    <source>
        <dbReference type="ARBA" id="ARBA00022723"/>
    </source>
</evidence>
<comment type="cofactor">
    <cofactor evidence="8">
        <name>Mg(2+)</name>
        <dbReference type="ChEBI" id="CHEBI:18420"/>
    </cofactor>
</comment>
<dbReference type="InterPro" id="IPR036704">
    <property type="entry name" value="RraA/RraA-like_sf"/>
</dbReference>
<dbReference type="EMBL" id="JADXDR010000048">
    <property type="protein sequence ID" value="KAI7842839.1"/>
    <property type="molecule type" value="Genomic_DNA"/>
</dbReference>
<comment type="similarity">
    <text evidence="2 9">Belongs to the class II aldolase/RraA-like family.</text>
</comment>
<dbReference type="Pfam" id="PF03737">
    <property type="entry name" value="RraA-like"/>
    <property type="match status" value="1"/>
</dbReference>
<evidence type="ECO:0000256" key="7">
    <source>
        <dbReference type="ARBA" id="ARBA00047973"/>
    </source>
</evidence>
<evidence type="ECO:0000313" key="11">
    <source>
        <dbReference type="Proteomes" id="UP001205105"/>
    </source>
</evidence>
<protein>
    <recommendedName>
        <fullName evidence="9">4-hydroxy-4-methyl-2-oxoglutarate aldolase</fullName>
        <shortName evidence="9">HMG aldolase</shortName>
        <ecNumber evidence="9">4.1.1.112</ecNumber>
        <ecNumber evidence="9">4.1.3.17</ecNumber>
    </recommendedName>
    <alternativeName>
        <fullName evidence="9">Oxaloacetate decarboxylase</fullName>
    </alternativeName>
</protein>
<dbReference type="SUPFAM" id="SSF89562">
    <property type="entry name" value="RraA-like"/>
    <property type="match status" value="1"/>
</dbReference>
<sequence length="260" mass="26629">MALAQALRGASASCGALAPLLLRSQALCASQLLVQGPHGGASLSAATAAQAAAATALRSLFTSAPAAAPASEPAEVRVSDLIDAHCGAYGSEQQQASPLQVLQPGFRHFGGRRSFWGQVSTIKCLNSNHLVHAAVKEDGAGRVLVIDAGASMQAAVVGDILASVAKKHGWEGIVVNGCVRDAATLPNTQIGVAALGTHPMKPGKNKVLGQRDVPVVVGGAVVCPGDWLYADEDGILVSPEPLELPDAQQLEELRRSYGII</sequence>
<reference evidence="10" key="1">
    <citation type="submission" date="2020-11" db="EMBL/GenBank/DDBJ databases">
        <title>Chlorella ohadii genome sequencing and assembly.</title>
        <authorList>
            <person name="Murik O."/>
            <person name="Treves H."/>
            <person name="Kedem I."/>
            <person name="Shotland Y."/>
            <person name="Kaplan A."/>
        </authorList>
    </citation>
    <scope>NUCLEOTIDE SEQUENCE</scope>
    <source>
        <strain evidence="10">1</strain>
    </source>
</reference>
<keyword evidence="11" id="KW-1185">Reference proteome</keyword>
<evidence type="ECO:0000256" key="1">
    <source>
        <dbReference type="ARBA" id="ARBA00001342"/>
    </source>
</evidence>
<proteinExistence type="inferred from homology"/>
<dbReference type="NCBIfam" id="NF006875">
    <property type="entry name" value="PRK09372.1"/>
    <property type="match status" value="1"/>
</dbReference>
<dbReference type="NCBIfam" id="TIGR01935">
    <property type="entry name" value="NOT-MenG"/>
    <property type="match status" value="1"/>
</dbReference>
<dbReference type="GO" id="GO:0008428">
    <property type="term" value="F:ribonuclease inhibitor activity"/>
    <property type="evidence" value="ECO:0007669"/>
    <property type="project" value="InterPro"/>
</dbReference>